<protein>
    <submittedName>
        <fullName evidence="4">Response regulator</fullName>
    </submittedName>
</protein>
<dbReference type="SUPFAM" id="SSF52172">
    <property type="entry name" value="CheY-like"/>
    <property type="match status" value="1"/>
</dbReference>
<sequence>MKKILIMDNDPDNADAIKEVLDFEDMKALAVYKIEQLDQKIIAYAPDLLIMSIPLKNSDGSALCFRLKNSPDHSDIKIILISTQYNILSDEKLIGCFDDFLEKPFATEELIEKVKSCLQQDRVI</sequence>
<dbReference type="Gene3D" id="3.40.50.2300">
    <property type="match status" value="1"/>
</dbReference>
<comment type="caution">
    <text evidence="4">The sequence shown here is derived from an EMBL/GenBank/DDBJ whole genome shotgun (WGS) entry which is preliminary data.</text>
</comment>
<evidence type="ECO:0000313" key="4">
    <source>
        <dbReference type="EMBL" id="TKC06693.1"/>
    </source>
</evidence>
<dbReference type="InterPro" id="IPR011006">
    <property type="entry name" value="CheY-like_superfamily"/>
</dbReference>
<dbReference type="EMBL" id="SWBR01000004">
    <property type="protein sequence ID" value="TKC06693.1"/>
    <property type="molecule type" value="Genomic_DNA"/>
</dbReference>
<dbReference type="InterPro" id="IPR050595">
    <property type="entry name" value="Bact_response_regulator"/>
</dbReference>
<evidence type="ECO:0000256" key="1">
    <source>
        <dbReference type="ARBA" id="ARBA00022553"/>
    </source>
</evidence>
<dbReference type="RefSeq" id="WP_136842930.1">
    <property type="nucleotide sequence ID" value="NZ_SWBR01000004.1"/>
</dbReference>
<name>A0A4U1CMY5_9SPHI</name>
<dbReference type="InterPro" id="IPR001789">
    <property type="entry name" value="Sig_transdc_resp-reg_receiver"/>
</dbReference>
<dbReference type="OrthoDB" id="677887at2"/>
<dbReference type="PANTHER" id="PTHR44591">
    <property type="entry name" value="STRESS RESPONSE REGULATOR PROTEIN 1"/>
    <property type="match status" value="1"/>
</dbReference>
<dbReference type="GO" id="GO:0000160">
    <property type="term" value="P:phosphorelay signal transduction system"/>
    <property type="evidence" value="ECO:0007669"/>
    <property type="project" value="InterPro"/>
</dbReference>
<evidence type="ECO:0000313" key="5">
    <source>
        <dbReference type="Proteomes" id="UP000309488"/>
    </source>
</evidence>
<dbReference type="AlphaFoldDB" id="A0A4U1CMY5"/>
<proteinExistence type="predicted"/>
<evidence type="ECO:0000259" key="3">
    <source>
        <dbReference type="PROSITE" id="PS50110"/>
    </source>
</evidence>
<feature type="domain" description="Response regulatory" evidence="3">
    <location>
        <begin position="3"/>
        <end position="118"/>
    </location>
</feature>
<evidence type="ECO:0000256" key="2">
    <source>
        <dbReference type="PROSITE-ProRule" id="PRU00169"/>
    </source>
</evidence>
<reference evidence="4 5" key="1">
    <citation type="submission" date="2019-04" db="EMBL/GenBank/DDBJ databases">
        <title>Pedobacter sp. RP-3-22 sp. nov., isolated from Arctic soil.</title>
        <authorList>
            <person name="Dahal R.H."/>
            <person name="Kim D.-U."/>
        </authorList>
    </citation>
    <scope>NUCLEOTIDE SEQUENCE [LARGE SCALE GENOMIC DNA]</scope>
    <source>
        <strain evidence="4 5">RP-3-22</strain>
    </source>
</reference>
<keyword evidence="1" id="KW-0597">Phosphoprotein</keyword>
<dbReference type="PROSITE" id="PS50110">
    <property type="entry name" value="RESPONSE_REGULATORY"/>
    <property type="match status" value="1"/>
</dbReference>
<keyword evidence="5" id="KW-1185">Reference proteome</keyword>
<dbReference type="Pfam" id="PF00072">
    <property type="entry name" value="Response_reg"/>
    <property type="match status" value="1"/>
</dbReference>
<dbReference type="Proteomes" id="UP000309488">
    <property type="component" value="Unassembled WGS sequence"/>
</dbReference>
<accession>A0A4U1CMY5</accession>
<organism evidence="4 5">
    <name type="scientific">Pedobacter polaris</name>
    <dbReference type="NCBI Taxonomy" id="2571273"/>
    <lineage>
        <taxon>Bacteria</taxon>
        <taxon>Pseudomonadati</taxon>
        <taxon>Bacteroidota</taxon>
        <taxon>Sphingobacteriia</taxon>
        <taxon>Sphingobacteriales</taxon>
        <taxon>Sphingobacteriaceae</taxon>
        <taxon>Pedobacter</taxon>
    </lineage>
</organism>
<comment type="caution">
    <text evidence="2">Lacks conserved residue(s) required for the propagation of feature annotation.</text>
</comment>
<dbReference type="PANTHER" id="PTHR44591:SF3">
    <property type="entry name" value="RESPONSE REGULATORY DOMAIN-CONTAINING PROTEIN"/>
    <property type="match status" value="1"/>
</dbReference>
<gene>
    <name evidence="4" type="ORF">FA048_15945</name>
</gene>
<dbReference type="SMART" id="SM00448">
    <property type="entry name" value="REC"/>
    <property type="match status" value="1"/>
</dbReference>